<comment type="caution">
    <text evidence="3">The sequence shown here is derived from an EMBL/GenBank/DDBJ whole genome shotgun (WGS) entry which is preliminary data.</text>
</comment>
<dbReference type="Proteomes" id="UP000829196">
    <property type="component" value="Unassembled WGS sequence"/>
</dbReference>
<feature type="compositionally biased region" description="Basic and acidic residues" evidence="1">
    <location>
        <begin position="37"/>
        <end position="46"/>
    </location>
</feature>
<evidence type="ECO:0000256" key="2">
    <source>
        <dbReference type="SAM" id="Phobius"/>
    </source>
</evidence>
<reference evidence="3" key="1">
    <citation type="journal article" date="2022" name="Front. Genet.">
        <title>Chromosome-Scale Assembly of the Dendrobium nobile Genome Provides Insights Into the Molecular Mechanism of the Biosynthesis of the Medicinal Active Ingredient of Dendrobium.</title>
        <authorList>
            <person name="Xu Q."/>
            <person name="Niu S.-C."/>
            <person name="Li K.-L."/>
            <person name="Zheng P.-J."/>
            <person name="Zhang X.-J."/>
            <person name="Jia Y."/>
            <person name="Liu Y."/>
            <person name="Niu Y.-X."/>
            <person name="Yu L.-H."/>
            <person name="Chen D.-F."/>
            <person name="Zhang G.-Q."/>
        </authorList>
    </citation>
    <scope>NUCLEOTIDE SEQUENCE</scope>
    <source>
        <tissue evidence="3">Leaf</tissue>
    </source>
</reference>
<evidence type="ECO:0000313" key="3">
    <source>
        <dbReference type="EMBL" id="KAI0511277.1"/>
    </source>
</evidence>
<proteinExistence type="predicted"/>
<name>A0A8T3BGC2_DENNO</name>
<feature type="region of interest" description="Disordered" evidence="1">
    <location>
        <begin position="32"/>
        <end position="58"/>
    </location>
</feature>
<evidence type="ECO:0000256" key="1">
    <source>
        <dbReference type="SAM" id="MobiDB-lite"/>
    </source>
</evidence>
<feature type="transmembrane region" description="Helical" evidence="2">
    <location>
        <begin position="12"/>
        <end position="28"/>
    </location>
</feature>
<dbReference type="SMR" id="A0A8T3BGC2"/>
<keyword evidence="2" id="KW-0812">Transmembrane</keyword>
<sequence length="58" mass="6691">MSHNQMLCTEALYFFLFCLRLVAYDGWIGRKARKSKPKEPKEERRAMGSIKVANNKAG</sequence>
<protein>
    <submittedName>
        <fullName evidence="3">Uncharacterized protein</fullName>
    </submittedName>
</protein>
<dbReference type="AlphaFoldDB" id="A0A8T3BGC2"/>
<keyword evidence="4" id="KW-1185">Reference proteome</keyword>
<keyword evidence="2" id="KW-1133">Transmembrane helix</keyword>
<dbReference type="EMBL" id="JAGYWB010000009">
    <property type="protein sequence ID" value="KAI0511277.1"/>
    <property type="molecule type" value="Genomic_DNA"/>
</dbReference>
<organism evidence="3 4">
    <name type="scientific">Dendrobium nobile</name>
    <name type="common">Orchid</name>
    <dbReference type="NCBI Taxonomy" id="94219"/>
    <lineage>
        <taxon>Eukaryota</taxon>
        <taxon>Viridiplantae</taxon>
        <taxon>Streptophyta</taxon>
        <taxon>Embryophyta</taxon>
        <taxon>Tracheophyta</taxon>
        <taxon>Spermatophyta</taxon>
        <taxon>Magnoliopsida</taxon>
        <taxon>Liliopsida</taxon>
        <taxon>Asparagales</taxon>
        <taxon>Orchidaceae</taxon>
        <taxon>Epidendroideae</taxon>
        <taxon>Malaxideae</taxon>
        <taxon>Dendrobiinae</taxon>
        <taxon>Dendrobium</taxon>
    </lineage>
</organism>
<keyword evidence="2" id="KW-0472">Membrane</keyword>
<gene>
    <name evidence="3" type="ORF">KFK09_011902</name>
</gene>
<evidence type="ECO:0000313" key="4">
    <source>
        <dbReference type="Proteomes" id="UP000829196"/>
    </source>
</evidence>
<accession>A0A8T3BGC2</accession>